<dbReference type="EMBL" id="ALSF01000053">
    <property type="protein sequence ID" value="EPU39878.1"/>
    <property type="molecule type" value="Genomic_DNA"/>
</dbReference>
<dbReference type="Gene3D" id="3.10.20.90">
    <property type="entry name" value="Phosphatidylinositol 3-kinase Catalytic Subunit, Chain A, domain 1"/>
    <property type="match status" value="1"/>
</dbReference>
<gene>
    <name evidence="2" type="ORF">SAG0164_07380</name>
</gene>
<dbReference type="RefSeq" id="WP_001091721.1">
    <property type="nucleotide sequence ID" value="NZ_ALSF01000053.1"/>
</dbReference>
<dbReference type="Proteomes" id="UP000015176">
    <property type="component" value="Unassembled WGS sequence"/>
</dbReference>
<evidence type="ECO:0000256" key="1">
    <source>
        <dbReference type="PIRNR" id="PIRNR037793"/>
    </source>
</evidence>
<dbReference type="PIRSF" id="PIRSF037793">
    <property type="entry name" value="DUF_ubiquitin-like_YukD"/>
    <property type="match status" value="1"/>
</dbReference>
<dbReference type="GeneID" id="66885966"/>
<name>A0AAD2WWR4_STRAG</name>
<evidence type="ECO:0008006" key="4">
    <source>
        <dbReference type="Google" id="ProtNLM"/>
    </source>
</evidence>
<comment type="similarity">
    <text evidence="1">Belongs to the EsaB family.</text>
</comment>
<dbReference type="InterPro" id="IPR014921">
    <property type="entry name" value="EsaB"/>
</dbReference>
<evidence type="ECO:0000313" key="3">
    <source>
        <dbReference type="Proteomes" id="UP000015176"/>
    </source>
</evidence>
<sequence>MNTHINITLDMGETSKDLRIPLKISVKQLVMELDSIFSRTERRTKYQLRVINKGILLGENDILAHHPVTTGDRIRIEEFY</sequence>
<evidence type="ECO:0000313" key="2">
    <source>
        <dbReference type="EMBL" id="EPU39878.1"/>
    </source>
</evidence>
<dbReference type="InterPro" id="IPR024962">
    <property type="entry name" value="YukD-like"/>
</dbReference>
<dbReference type="Pfam" id="PF08817">
    <property type="entry name" value="YukD"/>
    <property type="match status" value="1"/>
</dbReference>
<protein>
    <recommendedName>
        <fullName evidence="4">Type VII secretion protein, YukD family</fullName>
    </recommendedName>
</protein>
<comment type="caution">
    <text evidence="2">The sequence shown here is derived from an EMBL/GenBank/DDBJ whole genome shotgun (WGS) entry which is preliminary data.</text>
</comment>
<accession>A0AAD2WWR4</accession>
<organism evidence="2 3">
    <name type="scientific">Streptococcus agalactiae MRI Z1-216</name>
    <dbReference type="NCBI Taxonomy" id="1154879"/>
    <lineage>
        <taxon>Bacteria</taxon>
        <taxon>Bacillati</taxon>
        <taxon>Bacillota</taxon>
        <taxon>Bacilli</taxon>
        <taxon>Lactobacillales</taxon>
        <taxon>Streptococcaceae</taxon>
        <taxon>Streptococcus</taxon>
    </lineage>
</organism>
<reference evidence="2 3" key="1">
    <citation type="submission" date="2012-07" db="EMBL/GenBank/DDBJ databases">
        <authorList>
            <person name="Moroni P."/>
            <person name="Richards V.P."/>
            <person name="Durkin S.A.S."/>
            <person name="Kim M."/>
            <person name="Pavinski Bitar P.D."/>
            <person name="Stanhope M.J."/>
            <person name="Town C.D."/>
            <person name="Zadoks R.N."/>
            <person name="Venter J.C."/>
        </authorList>
    </citation>
    <scope>NUCLEOTIDE SEQUENCE [LARGE SCALE GENOMIC DNA]</scope>
    <source>
        <strain evidence="2 3">MRI Z1-216</strain>
    </source>
</reference>
<dbReference type="AlphaFoldDB" id="A0AAD2WWR4"/>
<proteinExistence type="inferred from homology"/>